<dbReference type="AlphaFoldDB" id="A0A0G0X8S8"/>
<evidence type="ECO:0000313" key="2">
    <source>
        <dbReference type="Proteomes" id="UP000034371"/>
    </source>
</evidence>
<gene>
    <name evidence="1" type="ORF">UU78_C0052G0007</name>
</gene>
<name>A0A0G0X8S8_9BACT</name>
<dbReference type="Gene3D" id="2.40.30.20">
    <property type="match status" value="1"/>
</dbReference>
<sequence>YYPSLYAGGMITTNLGTDARSKFVCMETNGQIRIGDNGTTAVGYVPASGCKVRIPNILGRQATAAARNTNVIPSATAATRPDFTTTSAGAIDMEYFATDWYLYFLQPYSIRIRDSATFDYVLLSEVATALDLNNVGKSTSQSLDARSFNATSCFAGGTIANCNFQRYAAGTTDHSFEILYCKDITVSNTKSGIITFARSTGMSFQVTQSTNITLSSCYSLNSGLQITSSFDCTINNFDHCDRYVGTTNTTGIYAIYILASSDNIIVSGVTFGLGGTIANVHPYLGIFNVGQSNNIKLRNAGSRTTALSGGSANNPAYIFLSAGNNNTVKLQRIYMTPTRTGAISTLNSDKNMTYEHVYGDMGDTMVLASLNSVAKNCGGTTSVTGQASVYGTHFWDAFTSDTVGRVTLPMNEQTTETTSLVTIVAGTPKFTSAGQLTMQSVNDEIIIEQSYFVKGCTALTNTAPIVSGTNVTYVSGPDWGNHDIYYQIDTGSGYGGTWKDLTAANLSGETISASTGFKLKYRIVCDTASTTNAITYIRITTNSTLASQTDNLYPLETVTVSVTAKDAITFVAIENARVFLEADTGGALPAEESVTTITRSGSTASVAHTAHGMSAGQKVVIRGAVEYEYNGAFVISNVTTNAYDYTLTGTPTTPATGTITATALIMTGVTNASGVYSESLEISGDQPVFGKIRRASTGTKYQTGTIVGTITSTGLDNTTLLIPDE</sequence>
<accession>A0A0G0X8S8</accession>
<protein>
    <submittedName>
        <fullName evidence="1">Uncharacterized protein</fullName>
    </submittedName>
</protein>
<dbReference type="EMBL" id="LCBY01000052">
    <property type="protein sequence ID" value="KKS20787.1"/>
    <property type="molecule type" value="Genomic_DNA"/>
</dbReference>
<feature type="non-terminal residue" evidence="1">
    <location>
        <position position="1"/>
    </location>
</feature>
<reference evidence="1 2" key="1">
    <citation type="journal article" date="2015" name="Nature">
        <title>rRNA introns, odd ribosomes, and small enigmatic genomes across a large radiation of phyla.</title>
        <authorList>
            <person name="Brown C.T."/>
            <person name="Hug L.A."/>
            <person name="Thomas B.C."/>
            <person name="Sharon I."/>
            <person name="Castelle C.J."/>
            <person name="Singh A."/>
            <person name="Wilkins M.J."/>
            <person name="Williams K.H."/>
            <person name="Banfield J.F."/>
        </authorList>
    </citation>
    <scope>NUCLEOTIDE SEQUENCE [LARGE SCALE GENOMIC DNA]</scope>
</reference>
<proteinExistence type="predicted"/>
<organism evidence="1 2">
    <name type="scientific">Candidatus Roizmanbacteria bacterium GW2011_GWC2_41_7</name>
    <dbReference type="NCBI Taxonomy" id="1618487"/>
    <lineage>
        <taxon>Bacteria</taxon>
        <taxon>Candidatus Roizmaniibacteriota</taxon>
    </lineage>
</organism>
<evidence type="ECO:0000313" key="1">
    <source>
        <dbReference type="EMBL" id="KKS20787.1"/>
    </source>
</evidence>
<dbReference type="Proteomes" id="UP000034371">
    <property type="component" value="Unassembled WGS sequence"/>
</dbReference>
<comment type="caution">
    <text evidence="1">The sequence shown here is derived from an EMBL/GenBank/DDBJ whole genome shotgun (WGS) entry which is preliminary data.</text>
</comment>
<dbReference type="InterPro" id="IPR023366">
    <property type="entry name" value="ATP_synth_asu-like_sf"/>
</dbReference>